<reference evidence="2 3" key="1">
    <citation type="submission" date="2018-04" db="EMBL/GenBank/DDBJ databases">
        <title>WGS assembly of Panicum hallii var. hallii HAL2.</title>
        <authorList>
            <person name="Lovell J."/>
            <person name="Jenkins J."/>
            <person name="Lowry D."/>
            <person name="Mamidi S."/>
            <person name="Sreedasyam A."/>
            <person name="Weng X."/>
            <person name="Barry K."/>
            <person name="Bonette J."/>
            <person name="Campitelli B."/>
            <person name="Daum C."/>
            <person name="Gordon S."/>
            <person name="Gould B."/>
            <person name="Lipzen A."/>
            <person name="MacQueen A."/>
            <person name="Palacio-Mejia J."/>
            <person name="Plott C."/>
            <person name="Shakirov E."/>
            <person name="Shu S."/>
            <person name="Yoshinaga Y."/>
            <person name="Zane M."/>
            <person name="Rokhsar D."/>
            <person name="Grimwood J."/>
            <person name="Schmutz J."/>
            <person name="Juenger T."/>
        </authorList>
    </citation>
    <scope>NUCLEOTIDE SEQUENCE [LARGE SCALE GENOMIC DNA]</scope>
    <source>
        <strain evidence="3">cv. HAL2</strain>
    </source>
</reference>
<keyword evidence="3" id="KW-1185">Reference proteome</keyword>
<sequence length="185" mass="19453">MSPSATAAAAAPPLLPTPPSIRRFSPLLAPSIRSHAASPAYRAPWTRRHAPSPASPAPSTYKNPGRASANESWVRDKQVRAGLAPTSSTVGSKIPGRASLSNSWVQDKLAGTTPSATPSSTENCTGKDQRYDSPTPTSSSDSEESDCDSECEYYAGPAFLNAPPPSALPIPILSLFVSLKEFEFP</sequence>
<feature type="compositionally biased region" description="Low complexity" evidence="1">
    <location>
        <begin position="1"/>
        <end position="12"/>
    </location>
</feature>
<dbReference type="PANTHER" id="PTHR35361:SF1">
    <property type="entry name" value="OS08G0443700 PROTEIN"/>
    <property type="match status" value="1"/>
</dbReference>
<evidence type="ECO:0000313" key="2">
    <source>
        <dbReference type="EMBL" id="PUZ39705.1"/>
    </source>
</evidence>
<protein>
    <submittedName>
        <fullName evidence="2">Uncharacterized protein</fullName>
    </submittedName>
</protein>
<dbReference type="Proteomes" id="UP000244336">
    <property type="component" value="Chromosome 9"/>
</dbReference>
<dbReference type="Pfam" id="PF15365">
    <property type="entry name" value="PNRC"/>
    <property type="match status" value="1"/>
</dbReference>
<gene>
    <name evidence="2" type="ORF">GQ55_9G356700</name>
</gene>
<name>A0A2T7C8P6_9POAL</name>
<organism evidence="2 3">
    <name type="scientific">Panicum hallii var. hallii</name>
    <dbReference type="NCBI Taxonomy" id="1504633"/>
    <lineage>
        <taxon>Eukaryota</taxon>
        <taxon>Viridiplantae</taxon>
        <taxon>Streptophyta</taxon>
        <taxon>Embryophyta</taxon>
        <taxon>Tracheophyta</taxon>
        <taxon>Spermatophyta</taxon>
        <taxon>Magnoliopsida</taxon>
        <taxon>Liliopsida</taxon>
        <taxon>Poales</taxon>
        <taxon>Poaceae</taxon>
        <taxon>PACMAD clade</taxon>
        <taxon>Panicoideae</taxon>
        <taxon>Panicodae</taxon>
        <taxon>Paniceae</taxon>
        <taxon>Panicinae</taxon>
        <taxon>Panicum</taxon>
        <taxon>Panicum sect. Panicum</taxon>
    </lineage>
</organism>
<dbReference type="Gramene" id="PUZ39705">
    <property type="protein sequence ID" value="PUZ39705"/>
    <property type="gene ID" value="GQ55_9G356700"/>
</dbReference>
<dbReference type="AlphaFoldDB" id="A0A2T7C8P6"/>
<feature type="compositionally biased region" description="Low complexity" evidence="1">
    <location>
        <begin position="112"/>
        <end position="121"/>
    </location>
</feature>
<proteinExistence type="predicted"/>
<accession>A0A2T7C8P6</accession>
<evidence type="ECO:0000256" key="1">
    <source>
        <dbReference type="SAM" id="MobiDB-lite"/>
    </source>
</evidence>
<dbReference type="PANTHER" id="PTHR35361">
    <property type="entry name" value="OS08G0443700 PROTEIN"/>
    <property type="match status" value="1"/>
</dbReference>
<feature type="region of interest" description="Disordered" evidence="1">
    <location>
        <begin position="1"/>
        <end position="149"/>
    </location>
</feature>
<dbReference type="GO" id="GO:0016071">
    <property type="term" value="P:mRNA metabolic process"/>
    <property type="evidence" value="ECO:0007669"/>
    <property type="project" value="UniProtKB-ARBA"/>
</dbReference>
<dbReference type="InterPro" id="IPR028322">
    <property type="entry name" value="PNRC-like_rgn"/>
</dbReference>
<dbReference type="EMBL" id="CM009757">
    <property type="protein sequence ID" value="PUZ39705.1"/>
    <property type="molecule type" value="Genomic_DNA"/>
</dbReference>
<evidence type="ECO:0000313" key="3">
    <source>
        <dbReference type="Proteomes" id="UP000244336"/>
    </source>
</evidence>
<dbReference type="OrthoDB" id="10396631at2759"/>